<dbReference type="PROSITE" id="PS51009">
    <property type="entry name" value="CYTCII"/>
    <property type="match status" value="1"/>
</dbReference>
<accession>A0ABV2CTA6</accession>
<dbReference type="Pfam" id="PF01322">
    <property type="entry name" value="Cytochrom_C_2"/>
    <property type="match status" value="1"/>
</dbReference>
<sequence length="149" mass="15580">MKIKHLAALLGACLSIGTAFAQAKPESQIEYRKSAMTVTARSFGVLGAMAKGDIPFNKEVATRHANLLANLSDLPLSAGAFGPGTDKGAPTKADPKVFSEPEKFKAAYEKFTAATHGLPAAAGDLATLKVAVADLGKTCKGCHDDYRMK</sequence>
<dbReference type="RefSeq" id="WP_345928720.1">
    <property type="nucleotide sequence ID" value="NZ_JBDIVF010000007.1"/>
</dbReference>
<evidence type="ECO:0000256" key="3">
    <source>
        <dbReference type="ARBA" id="ARBA00022723"/>
    </source>
</evidence>
<evidence type="ECO:0000313" key="7">
    <source>
        <dbReference type="EMBL" id="MET1491135.1"/>
    </source>
</evidence>
<comment type="caution">
    <text evidence="7">The sequence shown here is derived from an EMBL/GenBank/DDBJ whole genome shotgun (WGS) entry which is preliminary data.</text>
</comment>
<dbReference type="Proteomes" id="UP001548590">
    <property type="component" value="Unassembled WGS sequence"/>
</dbReference>
<dbReference type="PRINTS" id="PR00608">
    <property type="entry name" value="CYTCHROMECII"/>
</dbReference>
<dbReference type="SUPFAM" id="SSF47175">
    <property type="entry name" value="Cytochromes"/>
    <property type="match status" value="1"/>
</dbReference>
<protein>
    <submittedName>
        <fullName evidence="7">Cytochrome c</fullName>
    </submittedName>
</protein>
<evidence type="ECO:0000256" key="6">
    <source>
        <dbReference type="SAM" id="SignalP"/>
    </source>
</evidence>
<keyword evidence="6" id="KW-0732">Signal</keyword>
<evidence type="ECO:0000256" key="5">
    <source>
        <dbReference type="ARBA" id="ARBA00023004"/>
    </source>
</evidence>
<dbReference type="InterPro" id="IPR012127">
    <property type="entry name" value="Cyt_c_prime"/>
</dbReference>
<keyword evidence="8" id="KW-1185">Reference proteome</keyword>
<keyword evidence="5" id="KW-0408">Iron</keyword>
<keyword evidence="1" id="KW-0813">Transport</keyword>
<dbReference type="InterPro" id="IPR002321">
    <property type="entry name" value="Cyt_c_II"/>
</dbReference>
<dbReference type="PIRSF" id="PIRSF000027">
    <property type="entry name" value="Cytc_c_prime"/>
    <property type="match status" value="1"/>
</dbReference>
<reference evidence="7 8" key="1">
    <citation type="submission" date="2024-07" db="EMBL/GenBank/DDBJ databases">
        <title>Uliginosibacterium paludis KCTC:42655.</title>
        <authorList>
            <person name="Kim M.K."/>
        </authorList>
    </citation>
    <scope>NUCLEOTIDE SEQUENCE [LARGE SCALE GENOMIC DNA]</scope>
    <source>
        <strain evidence="7 8">KCTC 42655</strain>
    </source>
</reference>
<dbReference type="InterPro" id="IPR010980">
    <property type="entry name" value="Cyt_c/b562"/>
</dbReference>
<name>A0ABV2CTA6_9RHOO</name>
<feature type="chain" id="PRO_5045650283" evidence="6">
    <location>
        <begin position="22"/>
        <end position="149"/>
    </location>
</feature>
<proteinExistence type="predicted"/>
<gene>
    <name evidence="7" type="ORF">ABVT11_14950</name>
</gene>
<dbReference type="EMBL" id="JBEWLZ010000009">
    <property type="protein sequence ID" value="MET1491135.1"/>
    <property type="molecule type" value="Genomic_DNA"/>
</dbReference>
<keyword evidence="3" id="KW-0479">Metal-binding</keyword>
<evidence type="ECO:0000256" key="4">
    <source>
        <dbReference type="ARBA" id="ARBA00022982"/>
    </source>
</evidence>
<evidence type="ECO:0000256" key="1">
    <source>
        <dbReference type="ARBA" id="ARBA00022448"/>
    </source>
</evidence>
<keyword evidence="2" id="KW-0349">Heme</keyword>
<evidence type="ECO:0000256" key="2">
    <source>
        <dbReference type="ARBA" id="ARBA00022617"/>
    </source>
</evidence>
<organism evidence="7 8">
    <name type="scientific">Uliginosibacterium paludis</name>
    <dbReference type="NCBI Taxonomy" id="1615952"/>
    <lineage>
        <taxon>Bacteria</taxon>
        <taxon>Pseudomonadati</taxon>
        <taxon>Pseudomonadota</taxon>
        <taxon>Betaproteobacteria</taxon>
        <taxon>Rhodocyclales</taxon>
        <taxon>Zoogloeaceae</taxon>
        <taxon>Uliginosibacterium</taxon>
    </lineage>
</organism>
<dbReference type="Gene3D" id="1.20.120.10">
    <property type="entry name" value="Cytochrome c/b562"/>
    <property type="match status" value="1"/>
</dbReference>
<evidence type="ECO:0000313" key="8">
    <source>
        <dbReference type="Proteomes" id="UP001548590"/>
    </source>
</evidence>
<feature type="signal peptide" evidence="6">
    <location>
        <begin position="1"/>
        <end position="21"/>
    </location>
</feature>
<keyword evidence="4" id="KW-0249">Electron transport</keyword>
<dbReference type="InterPro" id="IPR015984">
    <property type="entry name" value="Cyt_c_prime_subgr"/>
</dbReference>